<evidence type="ECO:0000313" key="1">
    <source>
        <dbReference type="EMBL" id="THV61659.1"/>
    </source>
</evidence>
<name>A0A4S8S0P6_9FLAO</name>
<organism evidence="1 2">
    <name type="scientific">Flagellimonas alvinocaridis</name>
    <dbReference type="NCBI Taxonomy" id="2530200"/>
    <lineage>
        <taxon>Bacteria</taxon>
        <taxon>Pseudomonadati</taxon>
        <taxon>Bacteroidota</taxon>
        <taxon>Flavobacteriia</taxon>
        <taxon>Flavobacteriales</taxon>
        <taxon>Flavobacteriaceae</taxon>
        <taxon>Flagellimonas</taxon>
    </lineage>
</organism>
<dbReference type="RefSeq" id="WP_136565433.1">
    <property type="nucleotide sequence ID" value="NZ_SNTZ01000001.1"/>
</dbReference>
<keyword evidence="2" id="KW-1185">Reference proteome</keyword>
<evidence type="ECO:0000313" key="2">
    <source>
        <dbReference type="Proteomes" id="UP000310406"/>
    </source>
</evidence>
<sequence length="310" mass="35062">MRLMPTLFFWVCACSVILAQEDHYTVVAQPGDGIFSLLRKQGLDPVKHYEEFIKLNSEKIKNGSLLQVGVGYEVPRAKDSFKKTGVVVQSKDGVEEPIFDSELAQMSLKSETLKNAVYYLIVEDKKDINNGYAKGVTESLAAELMVHGAQVYILGQEIPDSPELVEPLTEMQQMGNYIEAINKRYIQNTGKYQRVIVIRAVDVIAGSNTDVAVYHYNKSEQGQRLANNIENVFKKNSVSNRTYEDVHLIFEDKENLYLARNILPAISLITLENASKKSKEKIAMQLDRKKFVNVLTNGIMNDYVDLEINE</sequence>
<dbReference type="AlphaFoldDB" id="A0A4S8S0P6"/>
<dbReference type="EMBL" id="SNTZ01000001">
    <property type="protein sequence ID" value="THV61659.1"/>
    <property type="molecule type" value="Genomic_DNA"/>
</dbReference>
<dbReference type="OrthoDB" id="936124at2"/>
<comment type="caution">
    <text evidence="1">The sequence shown here is derived from an EMBL/GenBank/DDBJ whole genome shotgun (WGS) entry which is preliminary data.</text>
</comment>
<proteinExistence type="predicted"/>
<evidence type="ECO:0008006" key="3">
    <source>
        <dbReference type="Google" id="ProtNLM"/>
    </source>
</evidence>
<gene>
    <name evidence="1" type="ORF">EZV76_04820</name>
</gene>
<protein>
    <recommendedName>
        <fullName evidence="3">LysM domain-containing protein</fullName>
    </recommendedName>
</protein>
<dbReference type="Proteomes" id="UP000310406">
    <property type="component" value="Unassembled WGS sequence"/>
</dbReference>
<accession>A0A4S8S0P6</accession>
<reference evidence="1 2" key="1">
    <citation type="submission" date="2019-03" db="EMBL/GenBank/DDBJ databases">
        <title>Muricauda SCR12 sp.nov, a marine bacterium isolated from Pacific Ocean:the Okinawa trough.</title>
        <authorList>
            <person name="Liu L."/>
        </authorList>
    </citation>
    <scope>NUCLEOTIDE SEQUENCE [LARGE SCALE GENOMIC DNA]</scope>
    <source>
        <strain evidence="1 2">SCR12</strain>
    </source>
</reference>